<feature type="compositionally biased region" description="Polar residues" evidence="1">
    <location>
        <begin position="234"/>
        <end position="244"/>
    </location>
</feature>
<dbReference type="STRING" id="1081109.A0A166VCN0"/>
<gene>
    <name evidence="3" type="ORF">AAL_00982</name>
</gene>
<dbReference type="PANTHER" id="PTHR39599:SF2">
    <property type="entry name" value="ANCHORED PROTEIN, PUTATIVE (AFU_ORTHOLOGUE AFUA_1G09650)-RELATED"/>
    <property type="match status" value="1"/>
</dbReference>
<comment type="caution">
    <text evidence="3">The sequence shown here is derived from an EMBL/GenBank/DDBJ whole genome shotgun (WGS) entry which is preliminary data.</text>
</comment>
<dbReference type="Proteomes" id="UP000078544">
    <property type="component" value="Unassembled WGS sequence"/>
</dbReference>
<keyword evidence="4" id="KW-1185">Reference proteome</keyword>
<dbReference type="OrthoDB" id="2426396at2759"/>
<keyword evidence="2" id="KW-0732">Signal</keyword>
<proteinExistence type="predicted"/>
<name>A0A166VCN0_9HYPO</name>
<evidence type="ECO:0000313" key="4">
    <source>
        <dbReference type="Proteomes" id="UP000078544"/>
    </source>
</evidence>
<sequence>MLPPALLLVLSLRAVAATQPTATAIKRQLPDSNEKILAEHLAFEPSSFHGQVSSASDDHGTARFYPPFARHVDDQREGLWRRAAQALALLERRATCPAGMISCDGSGSPNKCCQQGTYCTSVPDADVGRVACCPNGSTCGGGVGTCPSDATSCPAALGGGCCIPGYVCQGVGCVPGASATPTPVLPTSESHETITSTKTTTVQGSPSTVIVTVTLTASPVVITQTATQVVTPPSTLVNTRSESVPGNPPWRPTASGSSELTSAPESTPLTQTGCPTGFYGCLATHGGGCCRTDRDCQTYSCPAPSATRLVSNGVTVVVPATNVPASAASATCAGGWFMCSADAGAKLGCCPSGYECGSASCFTSAATETGKVQKQSPSQSSTARAGGISLAAYSAVILALAVREGISRVAK</sequence>
<feature type="signal peptide" evidence="2">
    <location>
        <begin position="1"/>
        <end position="17"/>
    </location>
</feature>
<evidence type="ECO:0000256" key="1">
    <source>
        <dbReference type="SAM" id="MobiDB-lite"/>
    </source>
</evidence>
<reference evidence="3 4" key="1">
    <citation type="journal article" date="2016" name="Genome Biol. Evol.">
        <title>Divergent and convergent evolution of fungal pathogenicity.</title>
        <authorList>
            <person name="Shang Y."/>
            <person name="Xiao G."/>
            <person name="Zheng P."/>
            <person name="Cen K."/>
            <person name="Zhan S."/>
            <person name="Wang C."/>
        </authorList>
    </citation>
    <scope>NUCLEOTIDE SEQUENCE [LARGE SCALE GENOMIC DNA]</scope>
    <source>
        <strain evidence="3 4">RCEF 2490</strain>
    </source>
</reference>
<evidence type="ECO:0008006" key="5">
    <source>
        <dbReference type="Google" id="ProtNLM"/>
    </source>
</evidence>
<evidence type="ECO:0000256" key="2">
    <source>
        <dbReference type="SAM" id="SignalP"/>
    </source>
</evidence>
<evidence type="ECO:0000313" key="3">
    <source>
        <dbReference type="EMBL" id="OAA33517.1"/>
    </source>
</evidence>
<protein>
    <recommendedName>
        <fullName evidence="5">GPI anchored protein</fullName>
    </recommendedName>
</protein>
<dbReference type="PANTHER" id="PTHR39599">
    <property type="entry name" value="GPI-ANCHORED PROTEIN (EUROFUNG)-RELATED-RELATED"/>
    <property type="match status" value="1"/>
</dbReference>
<feature type="compositionally biased region" description="Polar residues" evidence="1">
    <location>
        <begin position="254"/>
        <end position="268"/>
    </location>
</feature>
<dbReference type="EMBL" id="AZGY01000001">
    <property type="protein sequence ID" value="OAA33517.1"/>
    <property type="molecule type" value="Genomic_DNA"/>
</dbReference>
<accession>A0A166VCN0</accession>
<organism evidence="3 4">
    <name type="scientific">Moelleriella libera RCEF 2490</name>
    <dbReference type="NCBI Taxonomy" id="1081109"/>
    <lineage>
        <taxon>Eukaryota</taxon>
        <taxon>Fungi</taxon>
        <taxon>Dikarya</taxon>
        <taxon>Ascomycota</taxon>
        <taxon>Pezizomycotina</taxon>
        <taxon>Sordariomycetes</taxon>
        <taxon>Hypocreomycetidae</taxon>
        <taxon>Hypocreales</taxon>
        <taxon>Clavicipitaceae</taxon>
        <taxon>Moelleriella</taxon>
    </lineage>
</organism>
<dbReference type="AlphaFoldDB" id="A0A166VCN0"/>
<feature type="chain" id="PRO_5007881100" description="GPI anchored protein" evidence="2">
    <location>
        <begin position="18"/>
        <end position="411"/>
    </location>
</feature>
<feature type="region of interest" description="Disordered" evidence="1">
    <location>
        <begin position="234"/>
        <end position="268"/>
    </location>
</feature>